<dbReference type="Proteomes" id="UP000182769">
    <property type="component" value="Unassembled WGS sequence"/>
</dbReference>
<accession>A0A0K6IIM0</accession>
<organism evidence="2 3">
    <name type="scientific">Marinomonas fungiae</name>
    <dbReference type="NCBI Taxonomy" id="1137284"/>
    <lineage>
        <taxon>Bacteria</taxon>
        <taxon>Pseudomonadati</taxon>
        <taxon>Pseudomonadota</taxon>
        <taxon>Gammaproteobacteria</taxon>
        <taxon>Oceanospirillales</taxon>
        <taxon>Oceanospirillaceae</taxon>
        <taxon>Marinomonas</taxon>
    </lineage>
</organism>
<feature type="domain" description="Bacteriophage Mu GpT" evidence="1">
    <location>
        <begin position="10"/>
        <end position="301"/>
    </location>
</feature>
<dbReference type="AlphaFoldDB" id="A0A0K6IIM0"/>
<evidence type="ECO:0000259" key="1">
    <source>
        <dbReference type="Pfam" id="PF10124"/>
    </source>
</evidence>
<evidence type="ECO:0000313" key="3">
    <source>
        <dbReference type="Proteomes" id="UP000182769"/>
    </source>
</evidence>
<dbReference type="RefSeq" id="WP_055462132.1">
    <property type="nucleotide sequence ID" value="NZ_CYHG01000003.1"/>
</dbReference>
<keyword evidence="3" id="KW-1185">Reference proteome</keyword>
<dbReference type="InterPro" id="IPR018774">
    <property type="entry name" value="Phage_Mu_GpT"/>
</dbReference>
<dbReference type="Pfam" id="PF10124">
    <property type="entry name" value="Mu-like_gpT"/>
    <property type="match status" value="1"/>
</dbReference>
<dbReference type="EMBL" id="CYHG01000003">
    <property type="protein sequence ID" value="CUB03157.1"/>
    <property type="molecule type" value="Genomic_DNA"/>
</dbReference>
<reference evidence="3" key="1">
    <citation type="submission" date="2015-08" db="EMBL/GenBank/DDBJ databases">
        <authorList>
            <person name="Varghese N."/>
        </authorList>
    </citation>
    <scope>NUCLEOTIDE SEQUENCE [LARGE SCALE GENOMIC DNA]</scope>
    <source>
        <strain evidence="3">JCM 18476</strain>
    </source>
</reference>
<gene>
    <name evidence="2" type="ORF">Ga0061065_1035</name>
</gene>
<dbReference type="STRING" id="1137284.GCA_001418205_01003"/>
<proteinExistence type="predicted"/>
<protein>
    <submittedName>
        <fullName evidence="2">Mu-like prophage major head subunit gpT</fullName>
    </submittedName>
</protein>
<name>A0A0K6IIM0_9GAMM</name>
<sequence length="301" mass="33448">MAIITPALITALFTSWKGDFKNGVESAKPQWSKIATEVQSNSKSNTYGWLGKFPKMREWIGDRVINSMQAHGYTITNKTFESTVGVDRDDIEDDNVGIYAPIFSEMGRTSEIQPDELIFGLLSAGTSTLCYDGQNFFDTDHPVYPNADGTGTAVSVANWDDNAGSGTPWYVLDNSRAIKPLILQNRRAPAFLSMTKLDDEHVFTANEFRFGVDCRRNVGFSFWQLAYGSRKELNADNLWAAISAMREFTADGGQKLGIKPTTLVVPPSLEKQATRMLERELDSNSSNELKGKLELVVADYL</sequence>
<evidence type="ECO:0000313" key="2">
    <source>
        <dbReference type="EMBL" id="CUB03157.1"/>
    </source>
</evidence>
<dbReference type="OrthoDB" id="9804833at2"/>